<dbReference type="AlphaFoldDB" id="A0A9X9WCL1"/>
<keyword evidence="1" id="KW-0812">Transmembrane</keyword>
<protein>
    <submittedName>
        <fullName evidence="2">Uncharacterized protein</fullName>
    </submittedName>
</protein>
<reference evidence="2" key="1">
    <citation type="submission" date="2020-01" db="EMBL/GenBank/DDBJ databases">
        <authorList>
            <person name="Rat A."/>
        </authorList>
    </citation>
    <scope>NUCLEOTIDE SEQUENCE</scope>
    <source>
        <strain evidence="2">LMG 31161</strain>
    </source>
</reference>
<comment type="caution">
    <text evidence="2">The sequence shown here is derived from an EMBL/GenBank/DDBJ whole genome shotgun (WGS) entry which is preliminary data.</text>
</comment>
<evidence type="ECO:0000256" key="1">
    <source>
        <dbReference type="SAM" id="Phobius"/>
    </source>
</evidence>
<dbReference type="RefSeq" id="WP_168037977.1">
    <property type="nucleotide sequence ID" value="NZ_JAAEDK010000004.1"/>
</dbReference>
<sequence>MRKRADAMDGGGRTHFGIAPVVLIIFAALGLLDYAFGIIDTASWIVLIVGSMILLIPAAIIHRRGAAESARVRQVALALRRDAEAGRLQRHTLHRDARHWFVEHEHGVMHLCPAGPGRTLFLDLSSVSEDLRHDAWFAKRRIDRDTWRWTTAADGTVLLSFAAEGAPVAPNSLSDALGHEDPDLAGTIFEALGSPGDGDVIPRDFAEIDADLRARIAAAKAA</sequence>
<dbReference type="EMBL" id="JAAEDK010000004">
    <property type="protein sequence ID" value="MBR0658071.1"/>
    <property type="molecule type" value="Genomic_DNA"/>
</dbReference>
<dbReference type="Proteomes" id="UP000746741">
    <property type="component" value="Unassembled WGS sequence"/>
</dbReference>
<keyword evidence="4" id="KW-1185">Reference proteome</keyword>
<proteinExistence type="predicted"/>
<keyword evidence="1" id="KW-1133">Transmembrane helix</keyword>
<accession>A0A9X9WCL1</accession>
<evidence type="ECO:0000313" key="5">
    <source>
        <dbReference type="Proteomes" id="UP001138708"/>
    </source>
</evidence>
<feature type="transmembrane region" description="Helical" evidence="1">
    <location>
        <begin position="42"/>
        <end position="61"/>
    </location>
</feature>
<feature type="transmembrane region" description="Helical" evidence="1">
    <location>
        <begin position="16"/>
        <end position="36"/>
    </location>
</feature>
<dbReference type="Proteomes" id="UP001138708">
    <property type="component" value="Unassembled WGS sequence"/>
</dbReference>
<dbReference type="EMBL" id="JAAVUP010000001">
    <property type="protein sequence ID" value="NKE15400.1"/>
    <property type="molecule type" value="Genomic_DNA"/>
</dbReference>
<evidence type="ECO:0000313" key="4">
    <source>
        <dbReference type="Proteomes" id="UP000746741"/>
    </source>
</evidence>
<name>A0A9X9WCL1_9PROT</name>
<evidence type="ECO:0000313" key="3">
    <source>
        <dbReference type="EMBL" id="NKE15400.1"/>
    </source>
</evidence>
<evidence type="ECO:0000313" key="2">
    <source>
        <dbReference type="EMBL" id="MBR0658071.1"/>
    </source>
</evidence>
<keyword evidence="1" id="KW-0472">Membrane</keyword>
<gene>
    <name evidence="3" type="ORF">GWK15_00445</name>
    <name evidence="2" type="ORF">GXW75_02325</name>
</gene>
<reference evidence="2" key="3">
    <citation type="journal article" date="2021" name="Syst. Appl. Microbiol.">
        <title>Roseomonas hellenica sp. nov., isolated from roots of wild-growing Alkanna tinctoria.</title>
        <authorList>
            <person name="Rat A."/>
            <person name="Naranjo H.D."/>
            <person name="Lebbe L."/>
            <person name="Cnockaert M."/>
            <person name="Krigas N."/>
            <person name="Grigoriadou K."/>
            <person name="Maloupa E."/>
            <person name="Willems A."/>
        </authorList>
    </citation>
    <scope>NUCLEOTIDE SEQUENCE</scope>
    <source>
        <strain evidence="2">LMG 31161</strain>
    </source>
</reference>
<reference evidence="3 4" key="2">
    <citation type="submission" date="2020-02" db="EMBL/GenBank/DDBJ databases">
        <authorList>
            <person name="Sun Q."/>
            <person name="Inoue M."/>
        </authorList>
    </citation>
    <scope>NUCLEOTIDE SEQUENCE [LARGE SCALE GENOMIC DNA]</scope>
    <source>
        <strain evidence="3 4">KCTC 22478</strain>
    </source>
</reference>
<organism evidence="2 5">
    <name type="scientific">Neoroseomonas oryzicola</name>
    <dbReference type="NCBI Taxonomy" id="535904"/>
    <lineage>
        <taxon>Bacteria</taxon>
        <taxon>Pseudomonadati</taxon>
        <taxon>Pseudomonadota</taxon>
        <taxon>Alphaproteobacteria</taxon>
        <taxon>Acetobacterales</taxon>
        <taxon>Acetobacteraceae</taxon>
        <taxon>Neoroseomonas</taxon>
    </lineage>
</organism>